<feature type="transmembrane region" description="Helical" evidence="10">
    <location>
        <begin position="91"/>
        <end position="109"/>
    </location>
</feature>
<evidence type="ECO:0000256" key="3">
    <source>
        <dbReference type="ARBA" id="ARBA00022679"/>
    </source>
</evidence>
<dbReference type="GO" id="GO:0005886">
    <property type="term" value="C:plasma membrane"/>
    <property type="evidence" value="ECO:0007669"/>
    <property type="project" value="UniProtKB-SubCell"/>
</dbReference>
<keyword evidence="11" id="KW-0012">Acyltransferase</keyword>
<reference evidence="11" key="1">
    <citation type="submission" date="2021-12" db="EMBL/GenBank/DDBJ databases">
        <authorList>
            <person name="Li Y."/>
        </authorList>
    </citation>
    <scope>NUCLEOTIDE SEQUENCE</scope>
    <source>
        <strain evidence="11">DKSPLA3</strain>
    </source>
</reference>
<evidence type="ECO:0000313" key="12">
    <source>
        <dbReference type="Proteomes" id="UP001139089"/>
    </source>
</evidence>
<sequence>MDVFIWPLAALPTLGFLLFGYLLGSIPFGLILTRAAGLGDVRKIGSGNIGATNVLRTGNKKLAAATLLLDALKGTLAAAVGYHVLGPEAGIAAGFGAFLGHLFPVWLGFKGGKGIATYIGVLLGLAPLVVLVFAACWLIVAKVTRYSSLSALVATIVVPAVLLFAGYGRIGVLFVVLSVITWIKHRANIARLIAGTESRIGQKG</sequence>
<evidence type="ECO:0000313" key="11">
    <source>
        <dbReference type="EMBL" id="MCD7108792.1"/>
    </source>
</evidence>
<name>A0A9X1SZW8_9HYPH</name>
<evidence type="ECO:0000256" key="6">
    <source>
        <dbReference type="ARBA" id="ARBA00023098"/>
    </source>
</evidence>
<comment type="pathway">
    <text evidence="10">Lipid metabolism; phospholipid metabolism.</text>
</comment>
<comment type="subcellular location">
    <subcellularLocation>
        <location evidence="10">Cell membrane</location>
        <topology evidence="10">Multi-pass membrane protein</topology>
    </subcellularLocation>
</comment>
<feature type="transmembrane region" description="Helical" evidence="10">
    <location>
        <begin position="152"/>
        <end position="183"/>
    </location>
</feature>
<proteinExistence type="inferred from homology"/>
<evidence type="ECO:0000256" key="7">
    <source>
        <dbReference type="ARBA" id="ARBA00023136"/>
    </source>
</evidence>
<dbReference type="GO" id="GO:0043772">
    <property type="term" value="F:acyl-phosphate glycerol-3-phosphate acyltransferase activity"/>
    <property type="evidence" value="ECO:0007669"/>
    <property type="project" value="UniProtKB-UniRule"/>
</dbReference>
<protein>
    <recommendedName>
        <fullName evidence="10">Glycerol-3-phosphate acyltransferase</fullName>
    </recommendedName>
    <alternativeName>
        <fullName evidence="10">Acyl-PO4 G3P acyltransferase</fullName>
    </alternativeName>
    <alternativeName>
        <fullName evidence="10">Acyl-phosphate--glycerol-3-phosphate acyltransferase</fullName>
    </alternativeName>
    <alternativeName>
        <fullName evidence="10">G3P acyltransferase</fullName>
        <shortName evidence="10">GPAT</shortName>
        <ecNumber evidence="10">2.3.1.275</ecNumber>
    </alternativeName>
    <alternativeName>
        <fullName evidence="10">Lysophosphatidic acid synthase</fullName>
        <shortName evidence="10">LPA synthase</shortName>
    </alternativeName>
</protein>
<gene>
    <name evidence="10 11" type="primary">plsY</name>
    <name evidence="11" type="ORF">LRX75_07020</name>
</gene>
<comment type="subunit">
    <text evidence="10">Probably interacts with PlsX.</text>
</comment>
<feature type="transmembrane region" description="Helical" evidence="10">
    <location>
        <begin position="62"/>
        <end position="85"/>
    </location>
</feature>
<dbReference type="PANTHER" id="PTHR30309">
    <property type="entry name" value="INNER MEMBRANE PROTEIN YGIH"/>
    <property type="match status" value="1"/>
</dbReference>
<keyword evidence="1 10" id="KW-1003">Cell membrane</keyword>
<dbReference type="Proteomes" id="UP001139089">
    <property type="component" value="Unassembled WGS sequence"/>
</dbReference>
<accession>A0A9X1SZW8</accession>
<organism evidence="11 12">
    <name type="scientific">Rhizobium quercicola</name>
    <dbReference type="NCBI Taxonomy" id="2901226"/>
    <lineage>
        <taxon>Bacteria</taxon>
        <taxon>Pseudomonadati</taxon>
        <taxon>Pseudomonadota</taxon>
        <taxon>Alphaproteobacteria</taxon>
        <taxon>Hyphomicrobiales</taxon>
        <taxon>Rhizobiaceae</taxon>
        <taxon>Rhizobium/Agrobacterium group</taxon>
        <taxon>Rhizobium</taxon>
    </lineage>
</organism>
<feature type="transmembrane region" description="Helical" evidence="10">
    <location>
        <begin position="6"/>
        <end position="33"/>
    </location>
</feature>
<evidence type="ECO:0000256" key="9">
    <source>
        <dbReference type="ARBA" id="ARBA00023264"/>
    </source>
</evidence>
<dbReference type="AlphaFoldDB" id="A0A9X1SZW8"/>
<keyword evidence="9 10" id="KW-1208">Phospholipid metabolism</keyword>
<evidence type="ECO:0000256" key="1">
    <source>
        <dbReference type="ARBA" id="ARBA00022475"/>
    </source>
</evidence>
<keyword evidence="12" id="KW-1185">Reference proteome</keyword>
<dbReference type="EC" id="2.3.1.275" evidence="10"/>
<dbReference type="HAMAP" id="MF_01043">
    <property type="entry name" value="PlsY"/>
    <property type="match status" value="1"/>
</dbReference>
<keyword evidence="7 10" id="KW-0472">Membrane</keyword>
<comment type="catalytic activity">
    <reaction evidence="10">
        <text>an acyl phosphate + sn-glycerol 3-phosphate = a 1-acyl-sn-glycero-3-phosphate + phosphate</text>
        <dbReference type="Rhea" id="RHEA:34075"/>
        <dbReference type="ChEBI" id="CHEBI:43474"/>
        <dbReference type="ChEBI" id="CHEBI:57597"/>
        <dbReference type="ChEBI" id="CHEBI:57970"/>
        <dbReference type="ChEBI" id="CHEBI:59918"/>
        <dbReference type="EC" id="2.3.1.275"/>
    </reaction>
</comment>
<evidence type="ECO:0000256" key="2">
    <source>
        <dbReference type="ARBA" id="ARBA00022516"/>
    </source>
</evidence>
<keyword evidence="2 10" id="KW-0444">Lipid biosynthesis</keyword>
<evidence type="ECO:0000256" key="10">
    <source>
        <dbReference type="HAMAP-Rule" id="MF_01043"/>
    </source>
</evidence>
<comment type="caution">
    <text evidence="11">The sequence shown here is derived from an EMBL/GenBank/DDBJ whole genome shotgun (WGS) entry which is preliminary data.</text>
</comment>
<dbReference type="NCBIfam" id="TIGR00023">
    <property type="entry name" value="glycerol-3-phosphate 1-O-acyltransferase PlsY"/>
    <property type="match status" value="1"/>
</dbReference>
<dbReference type="EMBL" id="JAJOZR010000004">
    <property type="protein sequence ID" value="MCD7108792.1"/>
    <property type="molecule type" value="Genomic_DNA"/>
</dbReference>
<comment type="similarity">
    <text evidence="10">Belongs to the PlsY family.</text>
</comment>
<evidence type="ECO:0000256" key="8">
    <source>
        <dbReference type="ARBA" id="ARBA00023209"/>
    </source>
</evidence>
<dbReference type="GO" id="GO:0008654">
    <property type="term" value="P:phospholipid biosynthetic process"/>
    <property type="evidence" value="ECO:0007669"/>
    <property type="project" value="UniProtKB-UniRule"/>
</dbReference>
<evidence type="ECO:0000256" key="4">
    <source>
        <dbReference type="ARBA" id="ARBA00022692"/>
    </source>
</evidence>
<dbReference type="PANTHER" id="PTHR30309:SF0">
    <property type="entry name" value="GLYCEROL-3-PHOSPHATE ACYLTRANSFERASE-RELATED"/>
    <property type="match status" value="1"/>
</dbReference>
<dbReference type="SMART" id="SM01207">
    <property type="entry name" value="G3P_acyltransf"/>
    <property type="match status" value="1"/>
</dbReference>
<keyword evidence="8 10" id="KW-0594">Phospholipid biosynthesis</keyword>
<feature type="transmembrane region" description="Helical" evidence="10">
    <location>
        <begin position="116"/>
        <end position="140"/>
    </location>
</feature>
<keyword evidence="5 10" id="KW-1133">Transmembrane helix</keyword>
<dbReference type="InterPro" id="IPR003811">
    <property type="entry name" value="G3P_acylTferase_PlsY"/>
</dbReference>
<keyword evidence="4 10" id="KW-0812">Transmembrane</keyword>
<dbReference type="Pfam" id="PF02660">
    <property type="entry name" value="G3P_acyltransf"/>
    <property type="match status" value="1"/>
</dbReference>
<comment type="function">
    <text evidence="10">Catalyzes the transfer of an acyl group from acyl-phosphate (acyl-PO(4)) to glycerol-3-phosphate (G3P) to form lysophosphatidic acid (LPA). This enzyme utilizes acyl-phosphate as fatty acyl donor, but not acyl-CoA or acyl-ACP.</text>
</comment>
<evidence type="ECO:0000256" key="5">
    <source>
        <dbReference type="ARBA" id="ARBA00022989"/>
    </source>
</evidence>
<keyword evidence="6 10" id="KW-0443">Lipid metabolism</keyword>
<dbReference type="RefSeq" id="WP_231813069.1">
    <property type="nucleotide sequence ID" value="NZ_JAJOZR010000004.1"/>
</dbReference>
<keyword evidence="3 10" id="KW-0808">Transferase</keyword>